<feature type="chain" id="PRO_5040472737" evidence="3">
    <location>
        <begin position="20"/>
        <end position="170"/>
    </location>
</feature>
<reference evidence="4" key="1">
    <citation type="submission" date="2022-01" db="EMBL/GenBank/DDBJ databases">
        <authorList>
            <person name="Karlyshev A.V."/>
            <person name="Jaspars M."/>
        </authorList>
    </citation>
    <scope>NUCLEOTIDE SEQUENCE</scope>
    <source>
        <strain evidence="4">AGSA3-2</strain>
    </source>
</reference>
<dbReference type="PROSITE" id="PS50005">
    <property type="entry name" value="TPR"/>
    <property type="match status" value="1"/>
</dbReference>
<dbReference type="AlphaFoldDB" id="A0A9Q3ZEK2"/>
<comment type="caution">
    <text evidence="4">The sequence shown here is derived from an EMBL/GenBank/DDBJ whole genome shotgun (WGS) entry which is preliminary data.</text>
</comment>
<evidence type="ECO:0000256" key="2">
    <source>
        <dbReference type="SAM" id="MobiDB-lite"/>
    </source>
</evidence>
<accession>A0A9Q3ZEK2</accession>
<dbReference type="Proteomes" id="UP001107961">
    <property type="component" value="Unassembled WGS sequence"/>
</dbReference>
<protein>
    <submittedName>
        <fullName evidence="4">Tetratricopeptide repeat protein</fullName>
    </submittedName>
</protein>
<sequence length="170" mass="18185">MVQGLVRLMLLAAMLAGCATTPTTGTGGDYGTSASSSSSRSSPPSGEPRQQPVDARADLQGSPALALLDRAEGARNQGNMSAAGRYLERALSMEPDSSWVYRQLARLRLEEGDAHSAEGLALRALRLAPYNPGYQAELWDLVATARERQGDKDGAREARERAQELRRGTA</sequence>
<dbReference type="InterPro" id="IPR011990">
    <property type="entry name" value="TPR-like_helical_dom_sf"/>
</dbReference>
<organism evidence="4 5">
    <name type="scientific">Alloalcanivorax xenomutans</name>
    <dbReference type="NCBI Taxonomy" id="1094342"/>
    <lineage>
        <taxon>Bacteria</taxon>
        <taxon>Pseudomonadati</taxon>
        <taxon>Pseudomonadota</taxon>
        <taxon>Gammaproteobacteria</taxon>
        <taxon>Oceanospirillales</taxon>
        <taxon>Alcanivoracaceae</taxon>
        <taxon>Alloalcanivorax</taxon>
    </lineage>
</organism>
<proteinExistence type="predicted"/>
<feature type="compositionally biased region" description="Low complexity" evidence="2">
    <location>
        <begin position="31"/>
        <end position="44"/>
    </location>
</feature>
<feature type="repeat" description="TPR" evidence="1">
    <location>
        <begin position="64"/>
        <end position="97"/>
    </location>
</feature>
<keyword evidence="3" id="KW-0732">Signal</keyword>
<feature type="region of interest" description="Disordered" evidence="2">
    <location>
        <begin position="21"/>
        <end position="54"/>
    </location>
</feature>
<gene>
    <name evidence="4" type="ORF">LZG35_19250</name>
</gene>
<dbReference type="Pfam" id="PF14559">
    <property type="entry name" value="TPR_19"/>
    <property type="match status" value="1"/>
</dbReference>
<evidence type="ECO:0000313" key="4">
    <source>
        <dbReference type="EMBL" id="MCE7510780.1"/>
    </source>
</evidence>
<feature type="region of interest" description="Disordered" evidence="2">
    <location>
        <begin position="147"/>
        <end position="170"/>
    </location>
</feature>
<keyword evidence="1" id="KW-0802">TPR repeat</keyword>
<evidence type="ECO:0000313" key="5">
    <source>
        <dbReference type="Proteomes" id="UP001107961"/>
    </source>
</evidence>
<keyword evidence="5" id="KW-1185">Reference proteome</keyword>
<evidence type="ECO:0000256" key="1">
    <source>
        <dbReference type="PROSITE-ProRule" id="PRU00339"/>
    </source>
</evidence>
<dbReference type="Gene3D" id="1.25.40.10">
    <property type="entry name" value="Tetratricopeptide repeat domain"/>
    <property type="match status" value="1"/>
</dbReference>
<evidence type="ECO:0000256" key="3">
    <source>
        <dbReference type="SAM" id="SignalP"/>
    </source>
</evidence>
<dbReference type="PROSITE" id="PS51257">
    <property type="entry name" value="PROKAR_LIPOPROTEIN"/>
    <property type="match status" value="1"/>
</dbReference>
<dbReference type="SUPFAM" id="SSF48452">
    <property type="entry name" value="TPR-like"/>
    <property type="match status" value="1"/>
</dbReference>
<feature type="signal peptide" evidence="3">
    <location>
        <begin position="1"/>
        <end position="19"/>
    </location>
</feature>
<name>A0A9Q3ZEK2_9GAMM</name>
<dbReference type="RefSeq" id="WP_233926142.1">
    <property type="nucleotide sequence ID" value="NZ_CBDDTQ010000006.1"/>
</dbReference>
<dbReference type="SMART" id="SM00028">
    <property type="entry name" value="TPR"/>
    <property type="match status" value="3"/>
</dbReference>
<dbReference type="InterPro" id="IPR019734">
    <property type="entry name" value="TPR_rpt"/>
</dbReference>
<dbReference type="EMBL" id="JAJVKT010000030">
    <property type="protein sequence ID" value="MCE7510780.1"/>
    <property type="molecule type" value="Genomic_DNA"/>
</dbReference>